<protein>
    <submittedName>
        <fullName evidence="2">S-adenosyl-L-methionine-dependent methyltransferase</fullName>
    </submittedName>
</protein>
<reference evidence="2 3" key="1">
    <citation type="journal article" date="2014" name="BMC Genomics">
        <title>Genome and secretome analysis of the hemibiotrophic fungal pathogen, Moniliophthora roreri, which causes frosty pod rot disease of cacao: mechanisms of the biotrophic and necrotrophic phases.</title>
        <authorList>
            <person name="Meinhardt L.W."/>
            <person name="Costa G.G.L."/>
            <person name="Thomazella D.P.T."/>
            <person name="Teixeira P.J.P.L."/>
            <person name="Carazzolle M.F."/>
            <person name="Schuster S.C."/>
            <person name="Carlson J.E."/>
            <person name="Guiltinan M.J."/>
            <person name="Mieczkowski P."/>
            <person name="Farmer A."/>
            <person name="Ramaraj T."/>
            <person name="Crozier J."/>
            <person name="Davis R.E."/>
            <person name="Shao J."/>
            <person name="Melnick R.L."/>
            <person name="Pereira G.A.G."/>
            <person name="Bailey B.A."/>
        </authorList>
    </citation>
    <scope>NUCLEOTIDE SEQUENCE [LARGE SCALE GENOMIC DNA]</scope>
    <source>
        <strain evidence="2 3">MCA 2997</strain>
    </source>
</reference>
<dbReference type="Gene3D" id="3.40.50.150">
    <property type="entry name" value="Vaccinia Virus protein VP39"/>
    <property type="match status" value="1"/>
</dbReference>
<dbReference type="EMBL" id="AWSO01001064">
    <property type="protein sequence ID" value="ESK85460.1"/>
    <property type="molecule type" value="Genomic_DNA"/>
</dbReference>
<organism evidence="2 3">
    <name type="scientific">Moniliophthora roreri (strain MCA 2997)</name>
    <name type="common">Cocoa frosty pod rot fungus</name>
    <name type="synonym">Crinipellis roreri</name>
    <dbReference type="NCBI Taxonomy" id="1381753"/>
    <lineage>
        <taxon>Eukaryota</taxon>
        <taxon>Fungi</taxon>
        <taxon>Dikarya</taxon>
        <taxon>Basidiomycota</taxon>
        <taxon>Agaricomycotina</taxon>
        <taxon>Agaricomycetes</taxon>
        <taxon>Agaricomycetidae</taxon>
        <taxon>Agaricales</taxon>
        <taxon>Marasmiineae</taxon>
        <taxon>Marasmiaceae</taxon>
        <taxon>Moniliophthora</taxon>
    </lineage>
</organism>
<dbReference type="InterPro" id="IPR041698">
    <property type="entry name" value="Methyltransf_25"/>
</dbReference>
<dbReference type="GO" id="GO:0008168">
    <property type="term" value="F:methyltransferase activity"/>
    <property type="evidence" value="ECO:0007669"/>
    <property type="project" value="UniProtKB-KW"/>
</dbReference>
<dbReference type="KEGG" id="mrr:Moror_10123"/>
<dbReference type="SUPFAM" id="SSF53335">
    <property type="entry name" value="S-adenosyl-L-methionine-dependent methyltransferases"/>
    <property type="match status" value="1"/>
</dbReference>
<dbReference type="InterPro" id="IPR029063">
    <property type="entry name" value="SAM-dependent_MTases_sf"/>
</dbReference>
<sequence>MSTSGEIPQSNYCILTRGQAERDRLDKQFWFYKKYHGRGLVCDSRISIPDDGAVLDAATGSGVWIRSLAKQVPSSVELYAVDLTPTIWSSEGVPSNVHYSVQSIASLPGDWTSKFDFVNQSLVAIALKRPDWPKALAELYRVLKPGGYVQLTELTTYPPFPKTSPPPEMPDKDILQVMHRLSKMMDYLEHPTIEIPCMLEDVGFREISTDLKPRPTLGKRFGGEHGAEALEVSRWGMAAVKDITLLNDGFGIVRNGEEFDVLMDHHVKECEEFGLPGWEYCFITARKPI</sequence>
<dbReference type="AlphaFoldDB" id="V2WZ35"/>
<proteinExistence type="predicted"/>
<dbReference type="Pfam" id="PF13649">
    <property type="entry name" value="Methyltransf_25"/>
    <property type="match status" value="1"/>
</dbReference>
<keyword evidence="3" id="KW-1185">Reference proteome</keyword>
<gene>
    <name evidence="2" type="ORF">Moror_10123</name>
</gene>
<dbReference type="GO" id="GO:0032259">
    <property type="term" value="P:methylation"/>
    <property type="evidence" value="ECO:0007669"/>
    <property type="project" value="UniProtKB-KW"/>
</dbReference>
<dbReference type="Proteomes" id="UP000017559">
    <property type="component" value="Unassembled WGS sequence"/>
</dbReference>
<dbReference type="HOGENOM" id="CLU_010595_9_3_1"/>
<dbReference type="PANTHER" id="PTHR43591:SF24">
    <property type="entry name" value="2-METHOXY-6-POLYPRENYL-1,4-BENZOQUINOL METHYLASE, MITOCHONDRIAL"/>
    <property type="match status" value="1"/>
</dbReference>
<dbReference type="CDD" id="cd02440">
    <property type="entry name" value="AdoMet_MTases"/>
    <property type="match status" value="1"/>
</dbReference>
<keyword evidence="2" id="KW-0808">Transferase</keyword>
<evidence type="ECO:0000313" key="2">
    <source>
        <dbReference type="EMBL" id="ESK85460.1"/>
    </source>
</evidence>
<comment type="caution">
    <text evidence="2">The sequence shown here is derived from an EMBL/GenBank/DDBJ whole genome shotgun (WGS) entry which is preliminary data.</text>
</comment>
<name>V2WZ35_MONRO</name>
<evidence type="ECO:0000259" key="1">
    <source>
        <dbReference type="Pfam" id="PF13649"/>
    </source>
</evidence>
<dbReference type="PANTHER" id="PTHR43591">
    <property type="entry name" value="METHYLTRANSFERASE"/>
    <property type="match status" value="1"/>
</dbReference>
<keyword evidence="2" id="KW-0489">Methyltransferase</keyword>
<accession>V2WZ35</accession>
<dbReference type="OrthoDB" id="184880at2759"/>
<evidence type="ECO:0000313" key="3">
    <source>
        <dbReference type="Proteomes" id="UP000017559"/>
    </source>
</evidence>
<feature type="domain" description="Methyltransferase" evidence="1">
    <location>
        <begin position="54"/>
        <end position="147"/>
    </location>
</feature>